<evidence type="ECO:0000313" key="1">
    <source>
        <dbReference type="EMBL" id="PXX82113.1"/>
    </source>
</evidence>
<comment type="caution">
    <text evidence="1">The sequence shown here is derived from an EMBL/GenBank/DDBJ whole genome shotgun (WGS) entry which is preliminary data.</text>
</comment>
<dbReference type="InterPro" id="IPR032556">
    <property type="entry name" value="DUF4936"/>
</dbReference>
<reference evidence="1 2" key="1">
    <citation type="submission" date="2018-05" db="EMBL/GenBank/DDBJ databases">
        <title>Genomic Encyclopedia of Type Strains, Phase IV (KMG-IV): sequencing the most valuable type-strain genomes for metagenomic binning, comparative biology and taxonomic classification.</title>
        <authorList>
            <person name="Goeker M."/>
        </authorList>
    </citation>
    <scope>NUCLEOTIDE SEQUENCE [LARGE SCALE GENOMIC DNA]</scope>
    <source>
        <strain evidence="1 2">DSM 29661</strain>
    </source>
</reference>
<dbReference type="AlphaFoldDB" id="A0A318L9D2"/>
<organism evidence="1 2">
    <name type="scientific">Rivihabitans pingtungensis</name>
    <dbReference type="NCBI Taxonomy" id="1054498"/>
    <lineage>
        <taxon>Bacteria</taxon>
        <taxon>Pseudomonadati</taxon>
        <taxon>Pseudomonadota</taxon>
        <taxon>Betaproteobacteria</taxon>
        <taxon>Neisseriales</taxon>
        <taxon>Aquaspirillaceae</taxon>
        <taxon>Rivihabitans</taxon>
    </lineage>
</organism>
<name>A0A318L9D2_9NEIS</name>
<accession>A0A318L9D2</accession>
<protein>
    <submittedName>
        <fullName evidence="1">Uncharacterized protein DUF4936</fullName>
    </submittedName>
</protein>
<proteinExistence type="predicted"/>
<keyword evidence="2" id="KW-1185">Reference proteome</keyword>
<gene>
    <name evidence="1" type="ORF">DFR34_101347</name>
</gene>
<dbReference type="RefSeq" id="WP_110389398.1">
    <property type="nucleotide sequence ID" value="NZ_QJKI01000001.1"/>
</dbReference>
<dbReference type="Pfam" id="PF16290">
    <property type="entry name" value="DUF4936"/>
    <property type="match status" value="1"/>
</dbReference>
<sequence length="95" mass="10978">MNTSLYVYYRVNDDKRAQRLRQWRALAAALAAHQPRRQCRRDDADTWMEIYPDVSADFAPAYHAALAALDPDGDWRASRHEEWFIDTDNSPAVPG</sequence>
<dbReference type="Proteomes" id="UP000247555">
    <property type="component" value="Unassembled WGS sequence"/>
</dbReference>
<evidence type="ECO:0000313" key="2">
    <source>
        <dbReference type="Proteomes" id="UP000247555"/>
    </source>
</evidence>
<dbReference type="EMBL" id="QJKI01000001">
    <property type="protein sequence ID" value="PXX82113.1"/>
    <property type="molecule type" value="Genomic_DNA"/>
</dbReference>